<reference evidence="11" key="1">
    <citation type="submission" date="2022-11" db="EMBL/GenBank/DDBJ databases">
        <title>Centuries of genome instability and evolution in soft-shell clam transmissible cancer (bioRxiv).</title>
        <authorList>
            <person name="Hart S.F.M."/>
            <person name="Yonemitsu M.A."/>
            <person name="Giersch R.M."/>
            <person name="Beal B.F."/>
            <person name="Arriagada G."/>
            <person name="Davis B.W."/>
            <person name="Ostrander E.A."/>
            <person name="Goff S.P."/>
            <person name="Metzger M.J."/>
        </authorList>
    </citation>
    <scope>NUCLEOTIDE SEQUENCE</scope>
    <source>
        <strain evidence="11">MELC-2E11</strain>
        <tissue evidence="11">Siphon/mantle</tissue>
    </source>
</reference>
<evidence type="ECO:0000256" key="9">
    <source>
        <dbReference type="ARBA" id="ARBA00023180"/>
    </source>
</evidence>
<organism evidence="11 12">
    <name type="scientific">Mya arenaria</name>
    <name type="common">Soft-shell clam</name>
    <dbReference type="NCBI Taxonomy" id="6604"/>
    <lineage>
        <taxon>Eukaryota</taxon>
        <taxon>Metazoa</taxon>
        <taxon>Spiralia</taxon>
        <taxon>Lophotrochozoa</taxon>
        <taxon>Mollusca</taxon>
        <taxon>Bivalvia</taxon>
        <taxon>Autobranchia</taxon>
        <taxon>Heteroconchia</taxon>
        <taxon>Euheterodonta</taxon>
        <taxon>Imparidentia</taxon>
        <taxon>Neoheterodontei</taxon>
        <taxon>Myida</taxon>
        <taxon>Myoidea</taxon>
        <taxon>Myidae</taxon>
        <taxon>Mya</taxon>
    </lineage>
</organism>
<keyword evidence="7" id="KW-1133">Transmembrane helix</keyword>
<evidence type="ECO:0000313" key="12">
    <source>
        <dbReference type="Proteomes" id="UP001164746"/>
    </source>
</evidence>
<comment type="subcellular location">
    <subcellularLocation>
        <location evidence="1">Membrane</location>
        <topology evidence="1">Single-pass type II membrane protein</topology>
    </subcellularLocation>
</comment>
<keyword evidence="12" id="KW-1185">Reference proteome</keyword>
<accession>A0ABY7GE03</accession>
<protein>
    <submittedName>
        <fullName evidence="11">GCNT1-like protein</fullName>
    </submittedName>
</protein>
<comment type="pathway">
    <text evidence="2">Protein modification; protein glycosylation.</text>
</comment>
<dbReference type="PANTHER" id="PTHR19297:SF191">
    <property type="entry name" value="PROTEIN XYLOSYLTRANSFERASE"/>
    <property type="match status" value="1"/>
</dbReference>
<dbReference type="EMBL" id="CP111028">
    <property type="protein sequence ID" value="WAR31478.1"/>
    <property type="molecule type" value="Genomic_DNA"/>
</dbReference>
<sequence>MRRTWFWRRTLALVLLLCLVLWMSIRLSTNHQPASMLYHRSVKNLYYLSGSTTRTETRHIEKDIATGKRLTKILRTARRRVFDFNCAAVLRGDLKEINKGMEIMDKDGFVRGGNISDISYIKLTKDCDKFKEYRDYRNYILSAEEEEFPVAYSILLYKEVEQAERLLRALYTPRNVFCLHVDMDARPVVHQAVQGIADCFPNVFVVSRKEYVVYAGFTRLQADINCMQDLMQRNRNWKYFINLPSQQFPIKTTKEIVQILQTYNGANDIKGRTGNGRLEHRFKFRYAYKRVAKDQIKPKIYKTNYQLVDPPANVTMVKGSAYGVFSRAFVEWMLQSKAARELLDWMRDVYSPDEYYWATLQYNQNLGTPGSHYSGKPDDKPWLAVHAGWGGVVPCKGKYVRSVCVFGLGDLAALVHKRHLFVNKFFLDYQPRALECLEEWLHNRTAEPAHQPLNLTYYRQLSFINTGRMCFYISSKCATCSGPPGICEQLYHVTACQPPNNYCINVISNRADGSRIVKRS</sequence>
<dbReference type="Pfam" id="PF02485">
    <property type="entry name" value="Branch"/>
    <property type="match status" value="1"/>
</dbReference>
<evidence type="ECO:0000313" key="11">
    <source>
        <dbReference type="EMBL" id="WAR31478.1"/>
    </source>
</evidence>
<keyword evidence="6" id="KW-0735">Signal-anchor</keyword>
<dbReference type="Proteomes" id="UP001164746">
    <property type="component" value="Chromosome 17"/>
</dbReference>
<keyword evidence="3" id="KW-0328">Glycosyltransferase</keyword>
<name>A0ABY7GE03_MYAAR</name>
<evidence type="ECO:0000256" key="7">
    <source>
        <dbReference type="ARBA" id="ARBA00022989"/>
    </source>
</evidence>
<evidence type="ECO:0000256" key="4">
    <source>
        <dbReference type="ARBA" id="ARBA00022679"/>
    </source>
</evidence>
<keyword evidence="4" id="KW-0808">Transferase</keyword>
<comment type="similarity">
    <text evidence="10">Belongs to the glycosyltransferase 14 family.</text>
</comment>
<gene>
    <name evidence="11" type="ORF">MAR_034020</name>
</gene>
<keyword evidence="5" id="KW-0812">Transmembrane</keyword>
<evidence type="ECO:0000256" key="5">
    <source>
        <dbReference type="ARBA" id="ARBA00022692"/>
    </source>
</evidence>
<evidence type="ECO:0000256" key="6">
    <source>
        <dbReference type="ARBA" id="ARBA00022968"/>
    </source>
</evidence>
<evidence type="ECO:0000256" key="8">
    <source>
        <dbReference type="ARBA" id="ARBA00023136"/>
    </source>
</evidence>
<evidence type="ECO:0000256" key="10">
    <source>
        <dbReference type="ARBA" id="ARBA00038150"/>
    </source>
</evidence>
<proteinExistence type="inferred from homology"/>
<evidence type="ECO:0000256" key="1">
    <source>
        <dbReference type="ARBA" id="ARBA00004606"/>
    </source>
</evidence>
<keyword evidence="9" id="KW-0325">Glycoprotein</keyword>
<dbReference type="PANTHER" id="PTHR19297">
    <property type="entry name" value="GLYCOSYLTRANSFERASE 14 FAMILY MEMBER"/>
    <property type="match status" value="1"/>
</dbReference>
<keyword evidence="8" id="KW-0472">Membrane</keyword>
<evidence type="ECO:0000256" key="3">
    <source>
        <dbReference type="ARBA" id="ARBA00022676"/>
    </source>
</evidence>
<evidence type="ECO:0000256" key="2">
    <source>
        <dbReference type="ARBA" id="ARBA00004922"/>
    </source>
</evidence>
<dbReference type="InterPro" id="IPR003406">
    <property type="entry name" value="Glyco_trans_14"/>
</dbReference>